<name>A0A699VQF6_TANCI</name>
<gene>
    <name evidence="1" type="ORF">Tci_908582</name>
</gene>
<organism evidence="1">
    <name type="scientific">Tanacetum cinerariifolium</name>
    <name type="common">Dalmatian daisy</name>
    <name type="synonym">Chrysanthemum cinerariifolium</name>
    <dbReference type="NCBI Taxonomy" id="118510"/>
    <lineage>
        <taxon>Eukaryota</taxon>
        <taxon>Viridiplantae</taxon>
        <taxon>Streptophyta</taxon>
        <taxon>Embryophyta</taxon>
        <taxon>Tracheophyta</taxon>
        <taxon>Spermatophyta</taxon>
        <taxon>Magnoliopsida</taxon>
        <taxon>eudicotyledons</taxon>
        <taxon>Gunneridae</taxon>
        <taxon>Pentapetalae</taxon>
        <taxon>asterids</taxon>
        <taxon>campanulids</taxon>
        <taxon>Asterales</taxon>
        <taxon>Asteraceae</taxon>
        <taxon>Asteroideae</taxon>
        <taxon>Anthemideae</taxon>
        <taxon>Anthemidinae</taxon>
        <taxon>Tanacetum</taxon>
    </lineage>
</organism>
<feature type="non-terminal residue" evidence="1">
    <location>
        <position position="1"/>
    </location>
</feature>
<reference evidence="1" key="1">
    <citation type="journal article" date="2019" name="Sci. Rep.">
        <title>Draft genome of Tanacetum cinerariifolium, the natural source of mosquito coil.</title>
        <authorList>
            <person name="Yamashiro T."/>
            <person name="Shiraishi A."/>
            <person name="Satake H."/>
            <person name="Nakayama K."/>
        </authorList>
    </citation>
    <scope>NUCLEOTIDE SEQUENCE</scope>
</reference>
<dbReference type="EMBL" id="BKCJ011474050">
    <property type="protein sequence ID" value="GFD36613.1"/>
    <property type="molecule type" value="Genomic_DNA"/>
</dbReference>
<accession>A0A699VQF6</accession>
<sequence>VICRVSRVQGEVSSWSKVKPGGLLHFVGFRSNEAPLLGMLRQQDQRQTAAQLCREHRLGEATFYGWHNKVGGSSTSARQLKPAASNSFTPNCAKPSAGAGAALAVGGLSPAAPRGP</sequence>
<protein>
    <submittedName>
        <fullName evidence="1">Uncharacterized protein</fullName>
    </submittedName>
</protein>
<proteinExistence type="predicted"/>
<dbReference type="AlphaFoldDB" id="A0A699VQF6"/>
<evidence type="ECO:0000313" key="1">
    <source>
        <dbReference type="EMBL" id="GFD36613.1"/>
    </source>
</evidence>
<comment type="caution">
    <text evidence="1">The sequence shown here is derived from an EMBL/GenBank/DDBJ whole genome shotgun (WGS) entry which is preliminary data.</text>
</comment>